<accession>A0A921IQE0</accession>
<organism evidence="14 15">
    <name type="scientific">Collinsella ihumii</name>
    <dbReference type="NCBI Taxonomy" id="1720204"/>
    <lineage>
        <taxon>Bacteria</taxon>
        <taxon>Bacillati</taxon>
        <taxon>Actinomycetota</taxon>
        <taxon>Coriobacteriia</taxon>
        <taxon>Coriobacteriales</taxon>
        <taxon>Coriobacteriaceae</taxon>
        <taxon>Collinsella</taxon>
    </lineage>
</organism>
<gene>
    <name evidence="10 14" type="primary">miaA</name>
    <name evidence="14" type="ORF">K8U80_07840</name>
</gene>
<evidence type="ECO:0000256" key="8">
    <source>
        <dbReference type="ARBA" id="ARBA00022842"/>
    </source>
</evidence>
<evidence type="ECO:0000256" key="4">
    <source>
        <dbReference type="ARBA" id="ARBA00022679"/>
    </source>
</evidence>
<evidence type="ECO:0000256" key="12">
    <source>
        <dbReference type="RuleBase" id="RU003784"/>
    </source>
</evidence>
<dbReference type="InterPro" id="IPR027417">
    <property type="entry name" value="P-loop_NTPase"/>
</dbReference>
<dbReference type="Pfam" id="PF01715">
    <property type="entry name" value="IPPT"/>
    <property type="match status" value="1"/>
</dbReference>
<feature type="binding site" evidence="10">
    <location>
        <begin position="18"/>
        <end position="25"/>
    </location>
    <ligand>
        <name>ATP</name>
        <dbReference type="ChEBI" id="CHEBI:30616"/>
    </ligand>
</feature>
<evidence type="ECO:0000256" key="11">
    <source>
        <dbReference type="RuleBase" id="RU003783"/>
    </source>
</evidence>
<comment type="similarity">
    <text evidence="3 10 13">Belongs to the IPP transferase family.</text>
</comment>
<evidence type="ECO:0000256" key="6">
    <source>
        <dbReference type="ARBA" id="ARBA00022741"/>
    </source>
</evidence>
<comment type="caution">
    <text evidence="10">Lacks conserved residue(s) required for the propagation of feature annotation.</text>
</comment>
<feature type="site" description="Interaction with substrate tRNA" evidence="10">
    <location>
        <position position="131"/>
    </location>
</feature>
<dbReference type="Gene3D" id="3.40.50.300">
    <property type="entry name" value="P-loop containing nucleotide triphosphate hydrolases"/>
    <property type="match status" value="1"/>
</dbReference>
<evidence type="ECO:0000256" key="2">
    <source>
        <dbReference type="ARBA" id="ARBA00003213"/>
    </source>
</evidence>
<protein>
    <recommendedName>
        <fullName evidence="10">tRNA dimethylallyltransferase</fullName>
        <ecNumber evidence="10">2.5.1.75</ecNumber>
    </recommendedName>
    <alternativeName>
        <fullName evidence="10">Dimethylallyl diphosphate:tRNA dimethylallyltransferase</fullName>
        <shortName evidence="10">DMAPP:tRNA dimethylallyltransferase</shortName>
        <shortName evidence="10">DMATase</shortName>
    </alternativeName>
    <alternativeName>
        <fullName evidence="10">Isopentenyl-diphosphate:tRNA isopentenyltransferase</fullName>
        <shortName evidence="10">IPP transferase</shortName>
        <shortName evidence="10">IPPT</shortName>
        <shortName evidence="10">IPTase</shortName>
    </alternativeName>
</protein>
<evidence type="ECO:0000256" key="13">
    <source>
        <dbReference type="RuleBase" id="RU003785"/>
    </source>
</evidence>
<dbReference type="GO" id="GO:0052381">
    <property type="term" value="F:tRNA dimethylallyltransferase activity"/>
    <property type="evidence" value="ECO:0007669"/>
    <property type="project" value="UniProtKB-UniRule"/>
</dbReference>
<dbReference type="Proteomes" id="UP000746751">
    <property type="component" value="Unassembled WGS sequence"/>
</dbReference>
<dbReference type="InterPro" id="IPR039657">
    <property type="entry name" value="Dimethylallyltransferase"/>
</dbReference>
<keyword evidence="8 10" id="KW-0460">Magnesium</keyword>
<comment type="function">
    <text evidence="2 10 12">Catalyzes the transfer of a dimethylallyl group onto the adenine at position 37 in tRNAs that read codons beginning with uridine, leading to the formation of N6-(dimethylallyl)adenosine (i(6)A).</text>
</comment>
<reference evidence="14" key="2">
    <citation type="submission" date="2021-09" db="EMBL/GenBank/DDBJ databases">
        <authorList>
            <person name="Gilroy R."/>
        </authorList>
    </citation>
    <scope>NUCLEOTIDE SEQUENCE</scope>
    <source>
        <strain evidence="14">ChiGjej2B2-7701</strain>
    </source>
</reference>
<evidence type="ECO:0000256" key="1">
    <source>
        <dbReference type="ARBA" id="ARBA00001946"/>
    </source>
</evidence>
<evidence type="ECO:0000256" key="9">
    <source>
        <dbReference type="ARBA" id="ARBA00049563"/>
    </source>
</evidence>
<dbReference type="NCBIfam" id="TIGR00174">
    <property type="entry name" value="miaA"/>
    <property type="match status" value="1"/>
</dbReference>
<evidence type="ECO:0000256" key="7">
    <source>
        <dbReference type="ARBA" id="ARBA00022840"/>
    </source>
</evidence>
<dbReference type="PANTHER" id="PTHR11088">
    <property type="entry name" value="TRNA DIMETHYLALLYLTRANSFERASE"/>
    <property type="match status" value="1"/>
</dbReference>
<dbReference type="GO" id="GO:0006400">
    <property type="term" value="P:tRNA modification"/>
    <property type="evidence" value="ECO:0007669"/>
    <property type="project" value="TreeGrafter"/>
</dbReference>
<sequence length="315" mass="35057">MSDGRGETQAKPVIAIVGPTASGKSAVADEVAVRLDTEVISADAMQVYRGMDIGTAKTPVAERRVPLLLVDIVDPCEAYSAALYQIDARREIDRLLGCGKTPILCGGTGLYVRAALDEMDFPSGDVESSSRMRYQAMAAELGDEGIHAVLSERDPRSAALIHPHNVRRTIRALEMLDEGVSYADQSSGFSCPRARYESIQFALTMDRQRLYARINERVDQMVRAGLVDEVRELVAHGAADALTSRQAIGYKEIIDALEHRCTMSEAIDTIKMRSRRYAKRQLSWFRRDGRIVWLDMDEMGVEQAAQRIIEEYERG</sequence>
<proteinExistence type="inferred from homology"/>
<feature type="site" description="Interaction with substrate tRNA" evidence="10">
    <location>
        <position position="108"/>
    </location>
</feature>
<dbReference type="PANTHER" id="PTHR11088:SF60">
    <property type="entry name" value="TRNA DIMETHYLALLYLTRANSFERASE"/>
    <property type="match status" value="1"/>
</dbReference>
<dbReference type="InterPro" id="IPR018022">
    <property type="entry name" value="IPT"/>
</dbReference>
<dbReference type="Gene3D" id="1.10.20.140">
    <property type="match status" value="1"/>
</dbReference>
<evidence type="ECO:0000313" key="14">
    <source>
        <dbReference type="EMBL" id="HJG31291.1"/>
    </source>
</evidence>
<comment type="cofactor">
    <cofactor evidence="1 10">
        <name>Mg(2+)</name>
        <dbReference type="ChEBI" id="CHEBI:18420"/>
    </cofactor>
</comment>
<dbReference type="AlphaFoldDB" id="A0A921IQE0"/>
<dbReference type="EMBL" id="DYVF01000047">
    <property type="protein sequence ID" value="HJG31291.1"/>
    <property type="molecule type" value="Genomic_DNA"/>
</dbReference>
<dbReference type="HAMAP" id="MF_00185">
    <property type="entry name" value="IPP_trans"/>
    <property type="match status" value="1"/>
</dbReference>
<keyword evidence="5 10" id="KW-0819">tRNA processing</keyword>
<name>A0A921IQE0_9ACTN</name>
<evidence type="ECO:0000313" key="15">
    <source>
        <dbReference type="Proteomes" id="UP000746751"/>
    </source>
</evidence>
<dbReference type="SUPFAM" id="SSF52540">
    <property type="entry name" value="P-loop containing nucleoside triphosphate hydrolases"/>
    <property type="match status" value="2"/>
</dbReference>
<comment type="subunit">
    <text evidence="10">Monomer.</text>
</comment>
<evidence type="ECO:0000256" key="5">
    <source>
        <dbReference type="ARBA" id="ARBA00022694"/>
    </source>
</evidence>
<keyword evidence="4 10" id="KW-0808">Transferase</keyword>
<dbReference type="EC" id="2.5.1.75" evidence="10"/>
<comment type="caution">
    <text evidence="14">The sequence shown here is derived from an EMBL/GenBank/DDBJ whole genome shotgun (WGS) entry which is preliminary data.</text>
</comment>
<dbReference type="GO" id="GO:0005524">
    <property type="term" value="F:ATP binding"/>
    <property type="evidence" value="ECO:0007669"/>
    <property type="project" value="UniProtKB-UniRule"/>
</dbReference>
<keyword evidence="6 10" id="KW-0547">Nucleotide-binding</keyword>
<feature type="binding site" evidence="10">
    <location>
        <begin position="20"/>
        <end position="25"/>
    </location>
    <ligand>
        <name>substrate</name>
    </ligand>
</feature>
<evidence type="ECO:0000256" key="10">
    <source>
        <dbReference type="HAMAP-Rule" id="MF_00185"/>
    </source>
</evidence>
<evidence type="ECO:0000256" key="3">
    <source>
        <dbReference type="ARBA" id="ARBA00005842"/>
    </source>
</evidence>
<keyword evidence="7 10" id="KW-0067">ATP-binding</keyword>
<comment type="catalytic activity">
    <reaction evidence="9 10 11">
        <text>adenosine(37) in tRNA + dimethylallyl diphosphate = N(6)-dimethylallyladenosine(37) in tRNA + diphosphate</text>
        <dbReference type="Rhea" id="RHEA:26482"/>
        <dbReference type="Rhea" id="RHEA-COMP:10162"/>
        <dbReference type="Rhea" id="RHEA-COMP:10375"/>
        <dbReference type="ChEBI" id="CHEBI:33019"/>
        <dbReference type="ChEBI" id="CHEBI:57623"/>
        <dbReference type="ChEBI" id="CHEBI:74411"/>
        <dbReference type="ChEBI" id="CHEBI:74415"/>
        <dbReference type="EC" id="2.5.1.75"/>
    </reaction>
</comment>
<reference evidence="14" key="1">
    <citation type="journal article" date="2021" name="PeerJ">
        <title>Extensive microbial diversity within the chicken gut microbiome revealed by metagenomics and culture.</title>
        <authorList>
            <person name="Gilroy R."/>
            <person name="Ravi A."/>
            <person name="Getino M."/>
            <person name="Pursley I."/>
            <person name="Horton D.L."/>
            <person name="Alikhan N.F."/>
            <person name="Baker D."/>
            <person name="Gharbi K."/>
            <person name="Hall N."/>
            <person name="Watson M."/>
            <person name="Adriaenssens E.M."/>
            <person name="Foster-Nyarko E."/>
            <person name="Jarju S."/>
            <person name="Secka A."/>
            <person name="Antonio M."/>
            <person name="Oren A."/>
            <person name="Chaudhuri R.R."/>
            <person name="La Ragione R."/>
            <person name="Hildebrand F."/>
            <person name="Pallen M.J."/>
        </authorList>
    </citation>
    <scope>NUCLEOTIDE SEQUENCE</scope>
    <source>
        <strain evidence="14">ChiGjej2B2-7701</strain>
    </source>
</reference>